<evidence type="ECO:0000256" key="1">
    <source>
        <dbReference type="SAM" id="MobiDB-lite"/>
    </source>
</evidence>
<dbReference type="AlphaFoldDB" id="A0A8J2PHJ5"/>
<dbReference type="EMBL" id="CAJVCH010555704">
    <property type="protein sequence ID" value="CAG7830398.1"/>
    <property type="molecule type" value="Genomic_DNA"/>
</dbReference>
<proteinExistence type="predicted"/>
<organism evidence="2 3">
    <name type="scientific">Allacma fusca</name>
    <dbReference type="NCBI Taxonomy" id="39272"/>
    <lineage>
        <taxon>Eukaryota</taxon>
        <taxon>Metazoa</taxon>
        <taxon>Ecdysozoa</taxon>
        <taxon>Arthropoda</taxon>
        <taxon>Hexapoda</taxon>
        <taxon>Collembola</taxon>
        <taxon>Symphypleona</taxon>
        <taxon>Sminthuridae</taxon>
        <taxon>Allacma</taxon>
    </lineage>
</organism>
<dbReference type="Proteomes" id="UP000708208">
    <property type="component" value="Unassembled WGS sequence"/>
</dbReference>
<evidence type="ECO:0000313" key="3">
    <source>
        <dbReference type="Proteomes" id="UP000708208"/>
    </source>
</evidence>
<gene>
    <name evidence="2" type="ORF">AFUS01_LOCUS40203</name>
</gene>
<accession>A0A8J2PHJ5</accession>
<protein>
    <submittedName>
        <fullName evidence="2">Uncharacterized protein</fullName>
    </submittedName>
</protein>
<feature type="compositionally biased region" description="Basic and acidic residues" evidence="1">
    <location>
        <begin position="1"/>
        <end position="15"/>
    </location>
</feature>
<keyword evidence="3" id="KW-1185">Reference proteome</keyword>
<reference evidence="2" key="1">
    <citation type="submission" date="2021-06" db="EMBL/GenBank/DDBJ databases">
        <authorList>
            <person name="Hodson N. C."/>
            <person name="Mongue J. A."/>
            <person name="Jaron S. K."/>
        </authorList>
    </citation>
    <scope>NUCLEOTIDE SEQUENCE</scope>
</reference>
<name>A0A8J2PHJ5_9HEXA</name>
<feature type="non-terminal residue" evidence="2">
    <location>
        <position position="1"/>
    </location>
</feature>
<evidence type="ECO:0000313" key="2">
    <source>
        <dbReference type="EMBL" id="CAG7830398.1"/>
    </source>
</evidence>
<sequence length="26" mass="3072">VKYGKERRPISRDSGQKIQLVVTERK</sequence>
<comment type="caution">
    <text evidence="2">The sequence shown here is derived from an EMBL/GenBank/DDBJ whole genome shotgun (WGS) entry which is preliminary data.</text>
</comment>
<feature type="region of interest" description="Disordered" evidence="1">
    <location>
        <begin position="1"/>
        <end position="26"/>
    </location>
</feature>